<feature type="compositionally biased region" description="Basic and acidic residues" evidence="7">
    <location>
        <begin position="532"/>
        <end position="542"/>
    </location>
</feature>
<dbReference type="Gene3D" id="2.130.10.10">
    <property type="entry name" value="YVTN repeat-like/Quinoprotein amine dehydrogenase"/>
    <property type="match status" value="2"/>
</dbReference>
<dbReference type="GO" id="GO:0061700">
    <property type="term" value="C:GATOR2 complex"/>
    <property type="evidence" value="ECO:0007669"/>
    <property type="project" value="TreeGrafter"/>
</dbReference>
<feature type="region of interest" description="Disordered" evidence="7">
    <location>
        <begin position="646"/>
        <end position="718"/>
    </location>
</feature>
<dbReference type="OMA" id="RRVLWRP"/>
<keyword evidence="2" id="KW-0479">Metal-binding</keyword>
<feature type="compositionally biased region" description="Low complexity" evidence="7">
    <location>
        <begin position="687"/>
        <end position="709"/>
    </location>
</feature>
<gene>
    <name evidence="8" type="ORF">WOLCODRAFT_76205</name>
</gene>
<dbReference type="InterPro" id="IPR001680">
    <property type="entry name" value="WD40_rpt"/>
</dbReference>
<dbReference type="InterPro" id="IPR019775">
    <property type="entry name" value="WD40_repeat_CS"/>
</dbReference>
<feature type="repeat" description="WD" evidence="6">
    <location>
        <begin position="163"/>
        <end position="205"/>
    </location>
</feature>
<dbReference type="STRING" id="742152.A0A2H3JPF0"/>
<dbReference type="PANTHER" id="PTHR46200">
    <property type="entry name" value="GATOR COMPLEX PROTEIN WDR24"/>
    <property type="match status" value="1"/>
</dbReference>
<dbReference type="PROSITE" id="PS00678">
    <property type="entry name" value="WD_REPEATS_1"/>
    <property type="match status" value="1"/>
</dbReference>
<keyword evidence="5" id="KW-0862">Zinc</keyword>
<feature type="compositionally biased region" description="Low complexity" evidence="7">
    <location>
        <begin position="850"/>
        <end position="867"/>
    </location>
</feature>
<proteinExistence type="predicted"/>
<dbReference type="AlphaFoldDB" id="A0A2H3JPF0"/>
<dbReference type="PROSITE" id="PS50082">
    <property type="entry name" value="WD_REPEATS_2"/>
    <property type="match status" value="1"/>
</dbReference>
<evidence type="ECO:0000313" key="9">
    <source>
        <dbReference type="Proteomes" id="UP000218811"/>
    </source>
</evidence>
<evidence type="ECO:0000256" key="1">
    <source>
        <dbReference type="ARBA" id="ARBA00022574"/>
    </source>
</evidence>
<evidence type="ECO:0000256" key="3">
    <source>
        <dbReference type="ARBA" id="ARBA00022737"/>
    </source>
</evidence>
<dbReference type="GO" id="GO:0008270">
    <property type="term" value="F:zinc ion binding"/>
    <property type="evidence" value="ECO:0007669"/>
    <property type="project" value="UniProtKB-KW"/>
</dbReference>
<keyword evidence="9" id="KW-1185">Reference proteome</keyword>
<feature type="region of interest" description="Disordered" evidence="7">
    <location>
        <begin position="531"/>
        <end position="557"/>
    </location>
</feature>
<evidence type="ECO:0000313" key="8">
    <source>
        <dbReference type="EMBL" id="PCH44052.1"/>
    </source>
</evidence>
<dbReference type="SUPFAM" id="SSF50978">
    <property type="entry name" value="WD40 repeat-like"/>
    <property type="match status" value="1"/>
</dbReference>
<protein>
    <submittedName>
        <fullName evidence="8">Uncharacterized protein</fullName>
    </submittedName>
</protein>
<dbReference type="GO" id="GO:1904263">
    <property type="term" value="P:positive regulation of TORC1 signaling"/>
    <property type="evidence" value="ECO:0007669"/>
    <property type="project" value="TreeGrafter"/>
</dbReference>
<reference evidence="8 9" key="1">
    <citation type="journal article" date="2012" name="Science">
        <title>The Paleozoic origin of enzymatic lignin decomposition reconstructed from 31 fungal genomes.</title>
        <authorList>
            <person name="Floudas D."/>
            <person name="Binder M."/>
            <person name="Riley R."/>
            <person name="Barry K."/>
            <person name="Blanchette R.A."/>
            <person name="Henrissat B."/>
            <person name="Martinez A.T."/>
            <person name="Otillar R."/>
            <person name="Spatafora J.W."/>
            <person name="Yadav J.S."/>
            <person name="Aerts A."/>
            <person name="Benoit I."/>
            <person name="Boyd A."/>
            <person name="Carlson A."/>
            <person name="Copeland A."/>
            <person name="Coutinho P.M."/>
            <person name="de Vries R.P."/>
            <person name="Ferreira P."/>
            <person name="Findley K."/>
            <person name="Foster B."/>
            <person name="Gaskell J."/>
            <person name="Glotzer D."/>
            <person name="Gorecki P."/>
            <person name="Heitman J."/>
            <person name="Hesse C."/>
            <person name="Hori C."/>
            <person name="Igarashi K."/>
            <person name="Jurgens J.A."/>
            <person name="Kallen N."/>
            <person name="Kersten P."/>
            <person name="Kohler A."/>
            <person name="Kuees U."/>
            <person name="Kumar T.K.A."/>
            <person name="Kuo A."/>
            <person name="LaButti K."/>
            <person name="Larrondo L.F."/>
            <person name="Lindquist E."/>
            <person name="Ling A."/>
            <person name="Lombard V."/>
            <person name="Lucas S."/>
            <person name="Lundell T."/>
            <person name="Martin R."/>
            <person name="McLaughlin D.J."/>
            <person name="Morgenstern I."/>
            <person name="Morin E."/>
            <person name="Murat C."/>
            <person name="Nagy L.G."/>
            <person name="Nolan M."/>
            <person name="Ohm R.A."/>
            <person name="Patyshakuliyeva A."/>
            <person name="Rokas A."/>
            <person name="Ruiz-Duenas F.J."/>
            <person name="Sabat G."/>
            <person name="Salamov A."/>
            <person name="Samejima M."/>
            <person name="Schmutz J."/>
            <person name="Slot J.C."/>
            <person name="St John F."/>
            <person name="Stenlid J."/>
            <person name="Sun H."/>
            <person name="Sun S."/>
            <person name="Syed K."/>
            <person name="Tsang A."/>
            <person name="Wiebenga A."/>
            <person name="Young D."/>
            <person name="Pisabarro A."/>
            <person name="Eastwood D.C."/>
            <person name="Martin F."/>
            <person name="Cullen D."/>
            <person name="Grigoriev I.V."/>
            <person name="Hibbett D.S."/>
        </authorList>
    </citation>
    <scope>NUCLEOTIDE SEQUENCE [LARGE SCALE GENOMIC DNA]</scope>
    <source>
        <strain evidence="8 9">MD-104</strain>
    </source>
</reference>
<evidence type="ECO:0000256" key="6">
    <source>
        <dbReference type="PROSITE-ProRule" id="PRU00221"/>
    </source>
</evidence>
<dbReference type="InterPro" id="IPR036322">
    <property type="entry name" value="WD40_repeat_dom_sf"/>
</dbReference>
<evidence type="ECO:0000256" key="7">
    <source>
        <dbReference type="SAM" id="MobiDB-lite"/>
    </source>
</evidence>
<feature type="compositionally biased region" description="Low complexity" evidence="7">
    <location>
        <begin position="888"/>
        <end position="900"/>
    </location>
</feature>
<dbReference type="InterPro" id="IPR037590">
    <property type="entry name" value="WDR24"/>
</dbReference>
<evidence type="ECO:0000256" key="4">
    <source>
        <dbReference type="ARBA" id="ARBA00022771"/>
    </source>
</evidence>
<keyword evidence="3" id="KW-0677">Repeat</keyword>
<evidence type="ECO:0000256" key="5">
    <source>
        <dbReference type="ARBA" id="ARBA00022833"/>
    </source>
</evidence>
<evidence type="ECO:0000256" key="2">
    <source>
        <dbReference type="ARBA" id="ARBA00022723"/>
    </source>
</evidence>
<feature type="region of interest" description="Disordered" evidence="7">
    <location>
        <begin position="778"/>
        <end position="915"/>
    </location>
</feature>
<feature type="region of interest" description="Disordered" evidence="7">
    <location>
        <begin position="1184"/>
        <end position="1219"/>
    </location>
</feature>
<feature type="compositionally biased region" description="Polar residues" evidence="7">
    <location>
        <begin position="817"/>
        <end position="834"/>
    </location>
</feature>
<dbReference type="OrthoDB" id="60955at2759"/>
<dbReference type="Pfam" id="PF00400">
    <property type="entry name" value="WD40"/>
    <property type="match status" value="2"/>
</dbReference>
<name>A0A2H3JPF0_WOLCO</name>
<feature type="compositionally biased region" description="Basic residues" evidence="7">
    <location>
        <begin position="868"/>
        <end position="887"/>
    </location>
</feature>
<dbReference type="InterPro" id="IPR015943">
    <property type="entry name" value="WD40/YVTN_repeat-like_dom_sf"/>
</dbReference>
<dbReference type="Proteomes" id="UP000218811">
    <property type="component" value="Unassembled WGS sequence"/>
</dbReference>
<dbReference type="GO" id="GO:0016239">
    <property type="term" value="P:positive regulation of macroautophagy"/>
    <property type="evidence" value="ECO:0007669"/>
    <property type="project" value="TreeGrafter"/>
</dbReference>
<keyword evidence="4" id="KW-0863">Zinc-finger</keyword>
<keyword evidence="1 6" id="KW-0853">WD repeat</keyword>
<dbReference type="SMART" id="SM00320">
    <property type="entry name" value="WD40"/>
    <property type="match status" value="4"/>
</dbReference>
<dbReference type="EMBL" id="KB468157">
    <property type="protein sequence ID" value="PCH44052.1"/>
    <property type="molecule type" value="Genomic_DNA"/>
</dbReference>
<dbReference type="PANTHER" id="PTHR46200:SF1">
    <property type="entry name" value="GATOR COMPLEX PROTEIN WDR24"/>
    <property type="match status" value="1"/>
</dbReference>
<feature type="region of interest" description="Disordered" evidence="7">
    <location>
        <begin position="1"/>
        <end position="44"/>
    </location>
</feature>
<dbReference type="GO" id="GO:0005774">
    <property type="term" value="C:vacuolar membrane"/>
    <property type="evidence" value="ECO:0007669"/>
    <property type="project" value="TreeGrafter"/>
</dbReference>
<feature type="compositionally biased region" description="Polar residues" evidence="7">
    <location>
        <begin position="646"/>
        <end position="655"/>
    </location>
</feature>
<sequence length="1250" mass="136285">MAPISNSGTPRRPVTPHLGTSPLSTSPKQDLYSDARTHGYQGPTRHVRLTRATSAGGGAIARNLEDGIRCIVAGRETLRILRITGPSEAANTEHRSAVGQGGYRIEASRNFWDSSGLHIDSASTDVVWCHGMFSNKILTSARNGELIMWDLNKSGPSKYERKSRDHSRSIHALAYSPLAGMYCFTGSADGDLRVWDLRDLSKSIMFIRHASPVRAVALSPRQWKPLEAITALENGTIFRWDLSAGQRGHVDRIPAAHSGPVLTLDWTLSSASSSKSARHSTQNSWYSASGSALGLLDDIMPSPSMTPGTLSAGDNENNSSGWLASGGLDRCVKVWDMTVAPARAHISHQPAYTLRTAFPVRRVHWRPGYDCEMAVISSADYNPNMDSHSPTGSNPAISGGHSSSGFLSVMSSPRIGAAALKRSKSVEPTEDRAQLANRNIIGDAIEIWDVRRGHIAKWEVNESAAEGGVTDVVFADSHTIWSQHSSGTFSQFDLRYSCKPIDAISRVAVAWDAAGSLAFVTDKPNCYEVPYDDLKPEKKSNLPDRQGNNKSLGDPQFVPNTQNVGTLTFDGLGEDMDTFAKLAQEYIYEGKDRQGICEHNAKVSMEAGKSDAAQAWLLLRSLLTDLVQPAPADDVLSPLGPASPALTHSASTPASFPTLRSLSSALPPPSRSMSSDLEGLGKRRDTSPASSSHHSPHRVTPTSSTTSSPHHPPSALPQYPASLFARRESNAGLPTPVRSKMPPSYRRPSFAASSIYSMHSDAGSDSVRSHQSLKLIGEGALDDSDSDSGEDRDIFGRQSVQDSGEDTLSHPPPITPYSYSRNTSANPSPLSQVVDQHAWTEDERDEDDSPSPGSTSSDSDSDYLSNSSKRKLLRSSKHTSTRSRAHSRSSTVASFTASSSHRTLTRRESHSSMRTVTAVNPFGAEHDRGIRKEDTIRDWRDAQWQSGLHQRTTSEAVISESALEPEQAAKGDMPTPPTNAPITEEFRRIIQASDWQFRELGWESLREAFETFTEEGDIQLCAFMSIVASRELRVSQARMLRFIESYINILGRLRLHTSAAYMRKFVEAEDIRVASALNTTIYTSCGRCRKPIMQPAVSMTRAGKPAGSYAYCLTCKKNATKCSICHLPVRALMFQCPGCMHGGHQECYLKFYLSRPLTELNVSDTRGRNHIRSAVEHVFTHSRGMPGIMSNLSADTESDTQSEDGGSMQGESTASGEEATDAELVATMRRMLYAHPCAAGCGHFCWAVSR</sequence>
<dbReference type="PROSITE" id="PS50294">
    <property type="entry name" value="WD_REPEATS_REGION"/>
    <property type="match status" value="1"/>
</dbReference>
<feature type="compositionally biased region" description="Low complexity" evidence="7">
    <location>
        <begin position="659"/>
        <end position="675"/>
    </location>
</feature>
<dbReference type="GO" id="GO:0005829">
    <property type="term" value="C:cytosol"/>
    <property type="evidence" value="ECO:0007669"/>
    <property type="project" value="TreeGrafter"/>
</dbReference>
<accession>A0A2H3JPF0</accession>
<organism evidence="8 9">
    <name type="scientific">Wolfiporia cocos (strain MD-104)</name>
    <name type="common">Brown rot fungus</name>
    <dbReference type="NCBI Taxonomy" id="742152"/>
    <lineage>
        <taxon>Eukaryota</taxon>
        <taxon>Fungi</taxon>
        <taxon>Dikarya</taxon>
        <taxon>Basidiomycota</taxon>
        <taxon>Agaricomycotina</taxon>
        <taxon>Agaricomycetes</taxon>
        <taxon>Polyporales</taxon>
        <taxon>Phaeolaceae</taxon>
        <taxon>Wolfiporia</taxon>
    </lineage>
</organism>